<feature type="binding site" evidence="8">
    <location>
        <begin position="69"/>
        <end position="72"/>
    </location>
    <ligand>
        <name>NADP(+)</name>
        <dbReference type="ChEBI" id="CHEBI:58349"/>
    </ligand>
</feature>
<evidence type="ECO:0000313" key="12">
    <source>
        <dbReference type="EMBL" id="PKZ20438.1"/>
    </source>
</evidence>
<dbReference type="PANTHER" id="PTHR11645:SF0">
    <property type="entry name" value="PYRROLINE-5-CARBOXYLATE REDUCTASE 3"/>
    <property type="match status" value="1"/>
</dbReference>
<dbReference type="SUPFAM" id="SSF51735">
    <property type="entry name" value="NAD(P)-binding Rossmann-fold domains"/>
    <property type="match status" value="1"/>
</dbReference>
<keyword evidence="6" id="KW-0963">Cytoplasm</keyword>
<dbReference type="Proteomes" id="UP000069912">
    <property type="component" value="Chromosome"/>
</dbReference>
<evidence type="ECO:0000256" key="4">
    <source>
        <dbReference type="ARBA" id="ARBA00023002"/>
    </source>
</evidence>
<dbReference type="Pfam" id="PF03807">
    <property type="entry name" value="F420_oxidored"/>
    <property type="match status" value="1"/>
</dbReference>
<evidence type="ECO:0000256" key="5">
    <source>
        <dbReference type="ARBA" id="ARBA00058118"/>
    </source>
</evidence>
<dbReference type="Gene3D" id="3.40.50.720">
    <property type="entry name" value="NAD(P)-binding Rossmann-like Domain"/>
    <property type="match status" value="1"/>
</dbReference>
<dbReference type="GO" id="GO:0005737">
    <property type="term" value="C:cytoplasm"/>
    <property type="evidence" value="ECO:0007669"/>
    <property type="project" value="UniProtKB-SubCell"/>
</dbReference>
<feature type="domain" description="Pyrroline-5-carboxylate reductase catalytic N-terminal" evidence="9">
    <location>
        <begin position="4"/>
        <end position="96"/>
    </location>
</feature>
<dbReference type="KEGG" id="asan:AWM72_06595"/>
<keyword evidence="4 6" id="KW-0560">Oxidoreductase</keyword>
<evidence type="ECO:0000256" key="6">
    <source>
        <dbReference type="HAMAP-Rule" id="MF_01925"/>
    </source>
</evidence>
<dbReference type="Pfam" id="PF14748">
    <property type="entry name" value="P5CR_dimer"/>
    <property type="match status" value="1"/>
</dbReference>
<gene>
    <name evidence="6 12" type="primary">proC</name>
    <name evidence="11" type="ORF">AWM72_06595</name>
    <name evidence="12" type="ORF">CYJ28_09900</name>
</gene>
<organism evidence="11 13">
    <name type="scientific">Aerococcus sanguinicola</name>
    <dbReference type="NCBI Taxonomy" id="119206"/>
    <lineage>
        <taxon>Bacteria</taxon>
        <taxon>Bacillati</taxon>
        <taxon>Bacillota</taxon>
        <taxon>Bacilli</taxon>
        <taxon>Lactobacillales</taxon>
        <taxon>Aerococcaceae</taxon>
        <taxon>Aerococcus</taxon>
    </lineage>
</organism>
<accession>A0A0X8FBY0</accession>
<dbReference type="UniPathway" id="UPA00098">
    <property type="reaction ID" value="UER00361"/>
</dbReference>
<dbReference type="Gene3D" id="1.10.3730.10">
    <property type="entry name" value="ProC C-terminal domain-like"/>
    <property type="match status" value="1"/>
</dbReference>
<comment type="catalytic activity">
    <reaction evidence="6">
        <text>L-proline + NADP(+) = (S)-1-pyrroline-5-carboxylate + NADPH + 2 H(+)</text>
        <dbReference type="Rhea" id="RHEA:14109"/>
        <dbReference type="ChEBI" id="CHEBI:15378"/>
        <dbReference type="ChEBI" id="CHEBI:17388"/>
        <dbReference type="ChEBI" id="CHEBI:57783"/>
        <dbReference type="ChEBI" id="CHEBI:58349"/>
        <dbReference type="ChEBI" id="CHEBI:60039"/>
        <dbReference type="EC" id="1.5.1.2"/>
    </reaction>
</comment>
<evidence type="ECO:0000256" key="8">
    <source>
        <dbReference type="PIRSR" id="PIRSR000193-1"/>
    </source>
</evidence>
<dbReference type="InterPro" id="IPR028939">
    <property type="entry name" value="P5C_Rdtase_cat_N"/>
</dbReference>
<dbReference type="InterPro" id="IPR036291">
    <property type="entry name" value="NAD(P)-bd_dom_sf"/>
</dbReference>
<comment type="catalytic activity">
    <reaction evidence="6">
        <text>L-proline + NAD(+) = (S)-1-pyrroline-5-carboxylate + NADH + 2 H(+)</text>
        <dbReference type="Rhea" id="RHEA:14105"/>
        <dbReference type="ChEBI" id="CHEBI:15378"/>
        <dbReference type="ChEBI" id="CHEBI:17388"/>
        <dbReference type="ChEBI" id="CHEBI:57540"/>
        <dbReference type="ChEBI" id="CHEBI:57945"/>
        <dbReference type="ChEBI" id="CHEBI:60039"/>
        <dbReference type="EC" id="1.5.1.2"/>
    </reaction>
</comment>
<proteinExistence type="inferred from homology"/>
<dbReference type="RefSeq" id="WP_067975149.1">
    <property type="nucleotide sequence ID" value="NZ_CAJHKM010000008.1"/>
</dbReference>
<feature type="binding site" evidence="8">
    <location>
        <begin position="7"/>
        <end position="12"/>
    </location>
    <ligand>
        <name>NADP(+)</name>
        <dbReference type="ChEBI" id="CHEBI:58349"/>
    </ligand>
</feature>
<feature type="domain" description="Pyrroline-5-carboxylate reductase dimerisation" evidence="10">
    <location>
        <begin position="161"/>
        <end position="265"/>
    </location>
</feature>
<name>A0A0X8FBY0_9LACT</name>
<dbReference type="GeneID" id="92903732"/>
<dbReference type="PANTHER" id="PTHR11645">
    <property type="entry name" value="PYRROLINE-5-CARBOXYLATE REDUCTASE"/>
    <property type="match status" value="1"/>
</dbReference>
<comment type="subcellular location">
    <subcellularLocation>
        <location evidence="6">Cytoplasm</location>
    </subcellularLocation>
</comment>
<dbReference type="GO" id="GO:0055129">
    <property type="term" value="P:L-proline biosynthetic process"/>
    <property type="evidence" value="ECO:0007669"/>
    <property type="project" value="UniProtKB-UniRule"/>
</dbReference>
<dbReference type="InterPro" id="IPR029036">
    <property type="entry name" value="P5CR_dimer"/>
</dbReference>
<keyword evidence="3 6" id="KW-0521">NADP</keyword>
<evidence type="ECO:0000256" key="3">
    <source>
        <dbReference type="ARBA" id="ARBA00022857"/>
    </source>
</evidence>
<evidence type="ECO:0000256" key="7">
    <source>
        <dbReference type="NCBIfam" id="TIGR00112"/>
    </source>
</evidence>
<dbReference type="EC" id="1.5.1.2" evidence="6 7"/>
<feature type="binding site" evidence="8">
    <location>
        <position position="56"/>
    </location>
    <ligand>
        <name>NADPH</name>
        <dbReference type="ChEBI" id="CHEBI:57783"/>
    </ligand>
</feature>
<sequence>MPIISIIGAGNMGGAIARGISENPPFQTMEVRLADPNADTLKKFAKLPAITCFTDNQEAVTGADYVILALKPAYIEGVIREIQDQLAPSSLVVSIATSLSLERAKQILGADQKFARVMPNTPAQVGAGMAGIVGNDRLTADDRNGLLAIFSSLGQARFVGEDLLNTVTALSGSGPALMYMILEAMADAAVLTGMPRQDAYDFASQTMLGAAKMAQESQLHPGELKDMVCTPAGTTIAEVQAAEALGIRSTIIESLLAGHDKAKELAED</sequence>
<evidence type="ECO:0000256" key="1">
    <source>
        <dbReference type="ARBA" id="ARBA00005525"/>
    </source>
</evidence>
<evidence type="ECO:0000313" key="11">
    <source>
        <dbReference type="EMBL" id="AMB94452.1"/>
    </source>
</evidence>
<dbReference type="EMBL" id="PKGY01000009">
    <property type="protein sequence ID" value="PKZ20438.1"/>
    <property type="molecule type" value="Genomic_DNA"/>
</dbReference>
<evidence type="ECO:0000256" key="2">
    <source>
        <dbReference type="ARBA" id="ARBA00022650"/>
    </source>
</evidence>
<dbReference type="Proteomes" id="UP000234239">
    <property type="component" value="Unassembled WGS sequence"/>
</dbReference>
<keyword evidence="6" id="KW-0028">Amino-acid biosynthesis</keyword>
<comment type="pathway">
    <text evidence="6">Amino-acid biosynthesis; L-proline biosynthesis; L-proline from L-glutamate 5-semialdehyde: step 1/1.</text>
</comment>
<reference evidence="12 14" key="3">
    <citation type="submission" date="2017-12" db="EMBL/GenBank/DDBJ databases">
        <title>Phylogenetic diversity of female urinary microbiome.</title>
        <authorList>
            <person name="Thomas-White K."/>
            <person name="Wolfe A.J."/>
        </authorList>
    </citation>
    <scope>NUCLEOTIDE SEQUENCE [LARGE SCALE GENOMIC DNA]</scope>
    <source>
        <strain evidence="12 14">UMB0139</strain>
    </source>
</reference>
<evidence type="ECO:0000313" key="13">
    <source>
        <dbReference type="Proteomes" id="UP000069912"/>
    </source>
</evidence>
<keyword evidence="2 6" id="KW-0641">Proline biosynthesis</keyword>
<protein>
    <recommendedName>
        <fullName evidence="6 7">Pyrroline-5-carboxylate reductase</fullName>
        <shortName evidence="6">P5C reductase</shortName>
        <shortName evidence="6">P5CR</shortName>
        <ecNumber evidence="6 7">1.5.1.2</ecNumber>
    </recommendedName>
    <alternativeName>
        <fullName evidence="6">PCA reductase</fullName>
    </alternativeName>
</protein>
<dbReference type="PIRSF" id="PIRSF000193">
    <property type="entry name" value="Pyrrol-5-carb_rd"/>
    <property type="match status" value="1"/>
</dbReference>
<dbReference type="OrthoDB" id="9805754at2"/>
<dbReference type="InterPro" id="IPR000304">
    <property type="entry name" value="Pyrroline-COOH_reductase"/>
</dbReference>
<dbReference type="AlphaFoldDB" id="A0A0X8FBY0"/>
<comment type="function">
    <text evidence="5 6">Catalyzes the reduction of 1-pyrroline-5-carboxylate (PCA) to L-proline.</text>
</comment>
<evidence type="ECO:0000259" key="10">
    <source>
        <dbReference type="Pfam" id="PF14748"/>
    </source>
</evidence>
<dbReference type="HAMAP" id="MF_01925">
    <property type="entry name" value="P5C_reductase"/>
    <property type="match status" value="1"/>
</dbReference>
<evidence type="ECO:0000259" key="9">
    <source>
        <dbReference type="Pfam" id="PF03807"/>
    </source>
</evidence>
<reference evidence="13" key="2">
    <citation type="submission" date="2016-01" db="EMBL/GenBank/DDBJ databases">
        <title>Six Aerococcus type strain genome sequencing and assembly using PacBio and Illumina Hiseq.</title>
        <authorList>
            <person name="Carkaci D."/>
            <person name="Dargis R."/>
            <person name="Nielsen X.C."/>
            <person name="Skovgaard O."/>
            <person name="Fuursted K."/>
            <person name="Christensen J.J."/>
        </authorList>
    </citation>
    <scope>NUCLEOTIDE SEQUENCE [LARGE SCALE GENOMIC DNA]</scope>
    <source>
        <strain evidence="13">CCUG43001</strain>
    </source>
</reference>
<dbReference type="InterPro" id="IPR008927">
    <property type="entry name" value="6-PGluconate_DH-like_C_sf"/>
</dbReference>
<dbReference type="EMBL" id="CP014160">
    <property type="protein sequence ID" value="AMB94452.1"/>
    <property type="molecule type" value="Genomic_DNA"/>
</dbReference>
<evidence type="ECO:0000313" key="14">
    <source>
        <dbReference type="Proteomes" id="UP000234239"/>
    </source>
</evidence>
<dbReference type="SUPFAM" id="SSF48179">
    <property type="entry name" value="6-phosphogluconate dehydrogenase C-terminal domain-like"/>
    <property type="match status" value="1"/>
</dbReference>
<dbReference type="FunFam" id="1.10.3730.10:FF:000001">
    <property type="entry name" value="Pyrroline-5-carboxylate reductase"/>
    <property type="match status" value="1"/>
</dbReference>
<dbReference type="NCBIfam" id="TIGR00112">
    <property type="entry name" value="proC"/>
    <property type="match status" value="1"/>
</dbReference>
<reference evidence="11 13" key="1">
    <citation type="journal article" date="2016" name="Genome Announc.">
        <title>Complete Genome Sequences of Aerococcus christensenii CCUG 28831T, Aerococcus sanguinicola CCUG 43001T, Aerococcus urinae CCUG 36881T, Aerococcus urinaeequi CCUG 28094T, Aerococcus urinaehominis CCUG 42038 BT, and Aerococcus viridans CCUG 4311T.</title>
        <authorList>
            <person name="Carkaci D."/>
            <person name="Dargis R."/>
            <person name="Nielsen X.C."/>
            <person name="Skovgaard O."/>
            <person name="Fuursted K."/>
            <person name="Christensen J.J."/>
        </authorList>
    </citation>
    <scope>NUCLEOTIDE SEQUENCE [LARGE SCALE GENOMIC DNA]</scope>
    <source>
        <strain evidence="11 13">CCUG43001</strain>
    </source>
</reference>
<comment type="similarity">
    <text evidence="1 6">Belongs to the pyrroline-5-carboxylate reductase family.</text>
</comment>
<keyword evidence="13" id="KW-1185">Reference proteome</keyword>
<dbReference type="GO" id="GO:0004735">
    <property type="term" value="F:pyrroline-5-carboxylate reductase activity"/>
    <property type="evidence" value="ECO:0007669"/>
    <property type="project" value="UniProtKB-UniRule"/>
</dbReference>